<name>A0A7C1NQD6_UNCKA</name>
<proteinExistence type="predicted"/>
<dbReference type="Proteomes" id="UP000885744">
    <property type="component" value="Unassembled WGS sequence"/>
</dbReference>
<comment type="caution">
    <text evidence="1">The sequence shown here is derived from an EMBL/GenBank/DDBJ whole genome shotgun (WGS) entry which is preliminary data.</text>
</comment>
<accession>A0A7C1NQD6</accession>
<dbReference type="EMBL" id="DRHH01000059">
    <property type="protein sequence ID" value="HEB14049.1"/>
    <property type="molecule type" value="Genomic_DNA"/>
</dbReference>
<organism evidence="1">
    <name type="scientific">candidate division WWE3 bacterium</name>
    <dbReference type="NCBI Taxonomy" id="2053526"/>
    <lineage>
        <taxon>Bacteria</taxon>
        <taxon>Katanobacteria</taxon>
    </lineage>
</organism>
<protein>
    <recommendedName>
        <fullName evidence="2">Mur ligase central domain-containing protein</fullName>
    </recommendedName>
</protein>
<reference evidence="1" key="1">
    <citation type="journal article" date="2020" name="mSystems">
        <title>Genome- and Community-Level Interaction Insights into Carbon Utilization and Element Cycling Functions of Hydrothermarchaeota in Hydrothermal Sediment.</title>
        <authorList>
            <person name="Zhou Z."/>
            <person name="Liu Y."/>
            <person name="Xu W."/>
            <person name="Pan J."/>
            <person name="Luo Z.H."/>
            <person name="Li M."/>
        </authorList>
    </citation>
    <scope>NUCLEOTIDE SEQUENCE [LARGE SCALE GENOMIC DNA]</scope>
    <source>
        <strain evidence="1">HyVt-365</strain>
    </source>
</reference>
<sequence length="272" mass="30739">MIKKPLRRALRLILFWLSRWALKKHEPEVITIVGEGKTAIVREAIYTILKTRFPTRRNIEYPDAEFVLPLTILGTKKYPRSILGWAATVLKSTAQLIILPKHKHFLVLEIGYTRKETFDYFWKITNPKVLVVCGNAPYLSKDQKAKTQIKVTETEDLKGYFNAAARVAKLYGITKKEAESALLNFTLPKARIRVLPAKDGGVVVDATYEYFPPNQEALEEILEALPGKRTVLTPQDPVEKVKGATKGEVAVVMGPSQKMGPILLKLTKKSWI</sequence>
<evidence type="ECO:0000313" key="1">
    <source>
        <dbReference type="EMBL" id="HEB14049.1"/>
    </source>
</evidence>
<dbReference type="AlphaFoldDB" id="A0A7C1NQD6"/>
<gene>
    <name evidence="1" type="ORF">ENI09_01425</name>
</gene>
<evidence type="ECO:0008006" key="2">
    <source>
        <dbReference type="Google" id="ProtNLM"/>
    </source>
</evidence>